<evidence type="ECO:0000256" key="3">
    <source>
        <dbReference type="ARBA" id="ARBA00012450"/>
    </source>
</evidence>
<evidence type="ECO:0000256" key="4">
    <source>
        <dbReference type="ARBA" id="ARBA00022605"/>
    </source>
</evidence>
<gene>
    <name evidence="10" type="primary">aroA</name>
    <name evidence="10" type="ORF">ASNER_257</name>
</gene>
<evidence type="ECO:0000256" key="8">
    <source>
        <dbReference type="ARBA" id="ARBA00044633"/>
    </source>
</evidence>
<dbReference type="InterPro" id="IPR001986">
    <property type="entry name" value="Enolpyruvate_Tfrase_dom"/>
</dbReference>
<proteinExistence type="inferred from homology"/>
<sequence>MKSIELKKNSSVINGAVRIGGSKSESNRLLIFRAIFPYHIYSIGNLSDSEDTHILNSVILNNNWLIDVDHAGTAMRFFTAYCTIQNSKMFFLKGSKRMHNRPIGILIEALTKLGAHIEYIKENKYPPIKVYGQRIKGGSILILSDISSQFVSALLLISFSTENGLELNLSKKITSEPYISMTVAMLRKIGIYVYWKYNKISVLHEYKKISIRNCFTESDWSSASYYYSLAAISEQANIYLSKYNNKKSIQGDRALIDIYYHNFGVLTIFYKNGFSLKKNTLPKVSDNLEFNLNKCPDIAQTLAITCTGLKTKCLLIGLETLKVKETDRLKSMRIELEKVGACVKHSENSLEIIHFKEYIQEPIFIDTYQDHRMAMAFSSLGLHKQLIIHNHDVVKKSYPPFWKDLKKLGLSIREL</sequence>
<dbReference type="GO" id="GO:0003866">
    <property type="term" value="F:3-phosphoshikimate 1-carboxyvinyltransferase activity"/>
    <property type="evidence" value="ECO:0007669"/>
    <property type="project" value="UniProtKB-EC"/>
</dbReference>
<dbReference type="STRING" id="1133592.ASNER_257"/>
<dbReference type="PIRSF" id="PIRSF000505">
    <property type="entry name" value="EPSPS"/>
    <property type="match status" value="1"/>
</dbReference>
<dbReference type="GO" id="GO:0009423">
    <property type="term" value="P:chorismate biosynthetic process"/>
    <property type="evidence" value="ECO:0007669"/>
    <property type="project" value="UniProtKB-UniPathway"/>
</dbReference>
<dbReference type="Pfam" id="PF00275">
    <property type="entry name" value="EPSP_synthase"/>
    <property type="match status" value="1"/>
</dbReference>
<evidence type="ECO:0000313" key="10">
    <source>
        <dbReference type="EMBL" id="AGC67007.1"/>
    </source>
</evidence>
<feature type="domain" description="Enolpyruvate transferase" evidence="9">
    <location>
        <begin position="64"/>
        <end position="405"/>
    </location>
</feature>
<dbReference type="HOGENOM" id="CLU_024321_0_0_10"/>
<dbReference type="Gene3D" id="3.65.10.10">
    <property type="entry name" value="Enolpyruvate transferase domain"/>
    <property type="match status" value="2"/>
</dbReference>
<keyword evidence="6" id="KW-0057">Aromatic amino acid biosynthesis</keyword>
<keyword evidence="4" id="KW-0028">Amino-acid biosynthesis</keyword>
<dbReference type="SUPFAM" id="SSF55205">
    <property type="entry name" value="EPT/RTPC-like"/>
    <property type="match status" value="1"/>
</dbReference>
<dbReference type="PANTHER" id="PTHR21090">
    <property type="entry name" value="AROM/DEHYDROQUINATE SYNTHASE"/>
    <property type="match status" value="1"/>
</dbReference>
<organism evidence="10 11">
    <name type="scientific">Candidatus Uzinura diaspidicola str. ASNER</name>
    <dbReference type="NCBI Taxonomy" id="1133592"/>
    <lineage>
        <taxon>Bacteria</taxon>
        <taxon>Pseudomonadati</taxon>
        <taxon>Bacteroidota</taxon>
        <taxon>Flavobacteriia</taxon>
        <taxon>Flavobacteriales</taxon>
        <taxon>Candidatus Uzinura</taxon>
    </lineage>
</organism>
<comment type="similarity">
    <text evidence="2">Belongs to the EPSP synthase family.</text>
</comment>
<dbReference type="InterPro" id="IPR036968">
    <property type="entry name" value="Enolpyruvate_Tfrase_sf"/>
</dbReference>
<name>L7VJW0_9FLAO</name>
<dbReference type="InterPro" id="IPR013792">
    <property type="entry name" value="RNA3'P_cycl/enolpyr_Trfase_a/b"/>
</dbReference>
<dbReference type="GO" id="GO:0008652">
    <property type="term" value="P:amino acid biosynthetic process"/>
    <property type="evidence" value="ECO:0007669"/>
    <property type="project" value="UniProtKB-KW"/>
</dbReference>
<dbReference type="InterPro" id="IPR006264">
    <property type="entry name" value="EPSP_synthase"/>
</dbReference>
<dbReference type="UniPathway" id="UPA00053">
    <property type="reaction ID" value="UER00089"/>
</dbReference>
<comment type="pathway">
    <text evidence="1">Metabolic intermediate biosynthesis; chorismate biosynthesis; chorismate from D-erythrose 4-phosphate and phosphoenolpyruvate: step 6/7.</text>
</comment>
<dbReference type="EMBL" id="CP003263">
    <property type="protein sequence ID" value="AGC67007.1"/>
    <property type="molecule type" value="Genomic_DNA"/>
</dbReference>
<dbReference type="AlphaFoldDB" id="L7VJW0"/>
<reference evidence="10 11" key="1">
    <citation type="journal article" date="2013" name="Environ. Microbiol.">
        <title>The nutrient supplying capabilities of Uzinura, an endosymbiont of armoured scale insects.</title>
        <authorList>
            <person name="Sabree Z.L."/>
            <person name="Huang C.Y."/>
            <person name="Okusu A."/>
            <person name="Moran N.A."/>
            <person name="Normark B.B."/>
        </authorList>
    </citation>
    <scope>NUCLEOTIDE SEQUENCE [LARGE SCALE GENOMIC DNA]</scope>
    <source>
        <strain evidence="10 11">ASNER</strain>
    </source>
</reference>
<comment type="catalytic activity">
    <reaction evidence="8">
        <text>3-phosphoshikimate + phosphoenolpyruvate = 5-O-(1-carboxyvinyl)-3-phosphoshikimate + phosphate</text>
        <dbReference type="Rhea" id="RHEA:21256"/>
        <dbReference type="ChEBI" id="CHEBI:43474"/>
        <dbReference type="ChEBI" id="CHEBI:57701"/>
        <dbReference type="ChEBI" id="CHEBI:58702"/>
        <dbReference type="ChEBI" id="CHEBI:145989"/>
        <dbReference type="EC" id="2.5.1.19"/>
    </reaction>
    <physiologicalReaction direction="left-to-right" evidence="8">
        <dbReference type="Rhea" id="RHEA:21257"/>
    </physiologicalReaction>
</comment>
<accession>L7VJW0</accession>
<dbReference type="KEGG" id="udi:ASNER_257"/>
<evidence type="ECO:0000256" key="2">
    <source>
        <dbReference type="ARBA" id="ARBA00009948"/>
    </source>
</evidence>
<keyword evidence="11" id="KW-1185">Reference proteome</keyword>
<evidence type="ECO:0000256" key="6">
    <source>
        <dbReference type="ARBA" id="ARBA00023141"/>
    </source>
</evidence>
<dbReference type="PANTHER" id="PTHR21090:SF5">
    <property type="entry name" value="PENTAFUNCTIONAL AROM POLYPEPTIDE"/>
    <property type="match status" value="1"/>
</dbReference>
<evidence type="ECO:0000256" key="5">
    <source>
        <dbReference type="ARBA" id="ARBA00022679"/>
    </source>
</evidence>
<dbReference type="PATRIC" id="fig|1133592.3.peg.239"/>
<dbReference type="Proteomes" id="UP000011174">
    <property type="component" value="Chromosome"/>
</dbReference>
<evidence type="ECO:0000313" key="11">
    <source>
        <dbReference type="Proteomes" id="UP000011174"/>
    </source>
</evidence>
<keyword evidence="5 10" id="KW-0808">Transferase</keyword>
<dbReference type="GO" id="GO:0009073">
    <property type="term" value="P:aromatic amino acid family biosynthetic process"/>
    <property type="evidence" value="ECO:0007669"/>
    <property type="project" value="UniProtKB-KW"/>
</dbReference>
<dbReference type="PROSITE" id="PS00885">
    <property type="entry name" value="EPSP_SYNTHASE_2"/>
    <property type="match status" value="1"/>
</dbReference>
<evidence type="ECO:0000256" key="1">
    <source>
        <dbReference type="ARBA" id="ARBA00004811"/>
    </source>
</evidence>
<evidence type="ECO:0000256" key="7">
    <source>
        <dbReference type="ARBA" id="ARBA00030046"/>
    </source>
</evidence>
<dbReference type="EC" id="2.5.1.19" evidence="3"/>
<evidence type="ECO:0000259" key="9">
    <source>
        <dbReference type="Pfam" id="PF00275"/>
    </source>
</evidence>
<dbReference type="InterPro" id="IPR023193">
    <property type="entry name" value="EPSP_synthase_CS"/>
</dbReference>
<protein>
    <recommendedName>
        <fullName evidence="3">3-phosphoshikimate 1-carboxyvinyltransferase</fullName>
        <ecNumber evidence="3">2.5.1.19</ecNumber>
    </recommendedName>
    <alternativeName>
        <fullName evidence="7">5-enolpyruvylshikimate-3-phosphate synthase</fullName>
    </alternativeName>
</protein>
<dbReference type="OrthoDB" id="9809920at2"/>